<keyword evidence="3" id="KW-0843">Virulence</keyword>
<dbReference type="GO" id="GO:0090729">
    <property type="term" value="F:toxin activity"/>
    <property type="evidence" value="ECO:0007669"/>
    <property type="project" value="UniProtKB-KW"/>
</dbReference>
<keyword evidence="8" id="KW-1185">Reference proteome</keyword>
<comment type="caution">
    <text evidence="7">The sequence shown here is derived from an EMBL/GenBank/DDBJ whole genome shotgun (WGS) entry which is preliminary data.</text>
</comment>
<sequence>MYGLISVIILLFCLHGQVHATPGSSIKLTRAGNDDRFVFRNDKRSPKEIKEAGGFLPKHNRRGTLSYDDDGSYSLVSHVDFNRPTAFVSTTASFGVAARFSWAHSYVYRIRRTPNLIDTNRALHGTLEYQWHYWQHEQTALGGIPWNQIEGWWEVEEEVDKEVKQELERNQVDLDDDEKVSAVYNQKYEGHLRSRFIRNEDYKEPEETNAPDPQTGDMSKGTDTDLIKKMAKKKGSQEAAIEFMDRHGSLVGWIQGQGFPLWSSEPPTSSSNAVGPDPDELRSGALQQMDDDCGIPLSVLALWGDKPGSSKFRLKRRANGAKPRLLSDKQQDAVCPLETMFWSRNKGFKCHYISHKPTCALSRSGPFPRIDAMNITIRLSDDSFSGTENNLQAHFGENPSFTLLSETTVGARTVFSKPIKTMLGSSRTVRIDSISKLGLFLGVQEPRTTIKIASLVIVVQQADTKLRFQNIKHMNISQELDSSVGENDSLNFELAIEDWEAIFD</sequence>
<evidence type="ECO:0000313" key="7">
    <source>
        <dbReference type="EMBL" id="KAF2148636.1"/>
    </source>
</evidence>
<keyword evidence="1" id="KW-0800">Toxin</keyword>
<evidence type="ECO:0000313" key="8">
    <source>
        <dbReference type="Proteomes" id="UP000799439"/>
    </source>
</evidence>
<dbReference type="InterPro" id="IPR001144">
    <property type="entry name" value="Enterotoxin_A"/>
</dbReference>
<keyword evidence="2 6" id="KW-0732">Signal</keyword>
<evidence type="ECO:0000256" key="4">
    <source>
        <dbReference type="ARBA" id="ARBA00023157"/>
    </source>
</evidence>
<feature type="region of interest" description="Disordered" evidence="5">
    <location>
        <begin position="198"/>
        <end position="222"/>
    </location>
</feature>
<feature type="chain" id="PRO_5040464955" evidence="6">
    <location>
        <begin position="21"/>
        <end position="504"/>
    </location>
</feature>
<protein>
    <submittedName>
        <fullName evidence="7">ADP-ribosylation</fullName>
    </submittedName>
</protein>
<name>A0A9P4IS09_9PEZI</name>
<dbReference type="EMBL" id="ML996092">
    <property type="protein sequence ID" value="KAF2148636.1"/>
    <property type="molecule type" value="Genomic_DNA"/>
</dbReference>
<dbReference type="SUPFAM" id="SSF56399">
    <property type="entry name" value="ADP-ribosylation"/>
    <property type="match status" value="1"/>
</dbReference>
<dbReference type="Pfam" id="PF01375">
    <property type="entry name" value="Enterotoxin_a"/>
    <property type="match status" value="1"/>
</dbReference>
<feature type="signal peptide" evidence="6">
    <location>
        <begin position="1"/>
        <end position="20"/>
    </location>
</feature>
<evidence type="ECO:0000256" key="1">
    <source>
        <dbReference type="ARBA" id="ARBA00022656"/>
    </source>
</evidence>
<evidence type="ECO:0000256" key="6">
    <source>
        <dbReference type="SAM" id="SignalP"/>
    </source>
</evidence>
<gene>
    <name evidence="7" type="ORF">K461DRAFT_282098</name>
</gene>
<evidence type="ECO:0000256" key="3">
    <source>
        <dbReference type="ARBA" id="ARBA00023026"/>
    </source>
</evidence>
<dbReference type="OrthoDB" id="4927890at2759"/>
<proteinExistence type="predicted"/>
<evidence type="ECO:0000256" key="2">
    <source>
        <dbReference type="ARBA" id="ARBA00022729"/>
    </source>
</evidence>
<dbReference type="Gene3D" id="3.90.210.10">
    <property type="entry name" value="Heat-Labile Enterotoxin, subunit A"/>
    <property type="match status" value="1"/>
</dbReference>
<accession>A0A9P4IS09</accession>
<evidence type="ECO:0000256" key="5">
    <source>
        <dbReference type="SAM" id="MobiDB-lite"/>
    </source>
</evidence>
<keyword evidence="4" id="KW-1015">Disulfide bond</keyword>
<reference evidence="7" key="1">
    <citation type="journal article" date="2020" name="Stud. Mycol.">
        <title>101 Dothideomycetes genomes: a test case for predicting lifestyles and emergence of pathogens.</title>
        <authorList>
            <person name="Haridas S."/>
            <person name="Albert R."/>
            <person name="Binder M."/>
            <person name="Bloem J."/>
            <person name="Labutti K."/>
            <person name="Salamov A."/>
            <person name="Andreopoulos B."/>
            <person name="Baker S."/>
            <person name="Barry K."/>
            <person name="Bills G."/>
            <person name="Bluhm B."/>
            <person name="Cannon C."/>
            <person name="Castanera R."/>
            <person name="Culley D."/>
            <person name="Daum C."/>
            <person name="Ezra D."/>
            <person name="Gonzalez J."/>
            <person name="Henrissat B."/>
            <person name="Kuo A."/>
            <person name="Liang C."/>
            <person name="Lipzen A."/>
            <person name="Lutzoni F."/>
            <person name="Magnuson J."/>
            <person name="Mondo S."/>
            <person name="Nolan M."/>
            <person name="Ohm R."/>
            <person name="Pangilinan J."/>
            <person name="Park H.-J."/>
            <person name="Ramirez L."/>
            <person name="Alfaro M."/>
            <person name="Sun H."/>
            <person name="Tritt A."/>
            <person name="Yoshinaga Y."/>
            <person name="Zwiers L.-H."/>
            <person name="Turgeon B."/>
            <person name="Goodwin S."/>
            <person name="Spatafora J."/>
            <person name="Crous P."/>
            <person name="Grigoriev I."/>
        </authorList>
    </citation>
    <scope>NUCLEOTIDE SEQUENCE</scope>
    <source>
        <strain evidence="7">CBS 260.36</strain>
    </source>
</reference>
<dbReference type="PRINTS" id="PR00771">
    <property type="entry name" value="ENTEROTOXINA"/>
</dbReference>
<organism evidence="7 8">
    <name type="scientific">Myriangium duriaei CBS 260.36</name>
    <dbReference type="NCBI Taxonomy" id="1168546"/>
    <lineage>
        <taxon>Eukaryota</taxon>
        <taxon>Fungi</taxon>
        <taxon>Dikarya</taxon>
        <taxon>Ascomycota</taxon>
        <taxon>Pezizomycotina</taxon>
        <taxon>Dothideomycetes</taxon>
        <taxon>Dothideomycetidae</taxon>
        <taxon>Myriangiales</taxon>
        <taxon>Myriangiaceae</taxon>
        <taxon>Myriangium</taxon>
    </lineage>
</organism>
<dbReference type="Proteomes" id="UP000799439">
    <property type="component" value="Unassembled WGS sequence"/>
</dbReference>
<dbReference type="AlphaFoldDB" id="A0A9P4IS09"/>